<comment type="function">
    <text evidence="19">Very long-chain specific acyl-CoA dehydrogenase is one of the acyl-CoA dehydrogenases that catalyze the first step of mitochondrial fatty acid beta-oxidation, an aerobic process breaking down fatty acids into acetyl-CoA and allowing the production of energy from fats. The first step of fatty acid beta-oxidation consists in the removal of one hydrogen from C-2 and C-3 of the straight-chain fatty acyl-CoA thioester, resulting in the formation of trans-2-enoyl-CoA. Among the different mitochondrial acyl-CoA dehydrogenases, very long-chain specific acyl-CoA dehydrogenase acts specifically on acyl-CoAs with saturated 12 to 24 carbons long primary chains.</text>
</comment>
<comment type="catalytic activity">
    <reaction evidence="23">
        <text>tetracosanoyl-CoA + oxidized [electron-transfer flavoprotein] + H(+) = (2E)-tetracosenoyl-CoA + reduced [electron-transfer flavoprotein]</text>
        <dbReference type="Rhea" id="RHEA:47232"/>
        <dbReference type="Rhea" id="RHEA-COMP:10685"/>
        <dbReference type="Rhea" id="RHEA-COMP:10686"/>
        <dbReference type="ChEBI" id="CHEBI:15378"/>
        <dbReference type="ChEBI" id="CHEBI:57692"/>
        <dbReference type="ChEBI" id="CHEBI:58307"/>
        <dbReference type="ChEBI" id="CHEBI:65052"/>
        <dbReference type="ChEBI" id="CHEBI:74693"/>
    </reaction>
    <physiologicalReaction direction="left-to-right" evidence="23">
        <dbReference type="Rhea" id="RHEA:47233"/>
    </physiologicalReaction>
</comment>
<dbReference type="GO" id="GO:0005743">
    <property type="term" value="C:mitochondrial inner membrane"/>
    <property type="evidence" value="ECO:0007669"/>
    <property type="project" value="UniProtKB-SubCell"/>
</dbReference>
<keyword evidence="6 28" id="KW-0285">Flavoprotein</keyword>
<sequence length="618" mass="67232">MYCRASVTGSQAQHRTKASAAETKATPEKQNNGESKSFAMGLFRGQINPEQVFPYPEVMSEEQRQNLEMLVEPTHKFFQVVNDAAKNDELEKVEEDTVQGLREMGAFGLQVPEELNGLGLSNTQYARMVEIVGQYDLGVGIFLGAHQSIGFKGILLFGTPAQKEKYLPTLATGEKFAAFCLTEPSSGSDASSIRTRAVLSEDGKHYILNGSKIWISNGGISEIFTVFAQTAVPTEDGGTVDKVSAFIVERGFGGVSSGPPEKKMGIKCSNTAEVYFEDVKIPVENILGEPGDGFKVAMNILNNGRFGMGAALSGTMKGLIQTAVNHAANRKQFGQTIDKFGAIQEKLARMGMMHYVSESMAYMICANMDAGSKEFQIEAAISKIYASEAAWFCADEAIQICGGTGYMKSAGMERVMRDLRIFRIFEGTNDILRLFIALTGMQNAGKQLQGLQRALKNPSANLGVIMEEANKRAKRMVGFSSAPSLSQHVHPDLQGSATKTAKAVEEFGVSIEELLMKYGKGVVDQQFLLWRVAEAAIDIYGMVATLSRTSRSLSEGVASSEYEANICNVFCNEASERVSGNLRSLKSSTQRGNYQKISSIAQEMVKNGEVCQKHPLGF</sequence>
<keyword evidence="16" id="KW-0472">Membrane</keyword>
<dbReference type="FunFam" id="1.20.140.10:FF:000008">
    <property type="entry name" value="acyl-CoA dehydrogenase family member 9, mitochondrial"/>
    <property type="match status" value="1"/>
</dbReference>
<evidence type="ECO:0000256" key="13">
    <source>
        <dbReference type="ARBA" id="ARBA00023002"/>
    </source>
</evidence>
<organism evidence="34 35">
    <name type="scientific">Stichopus japonicus</name>
    <name type="common">Sea cucumber</name>
    <dbReference type="NCBI Taxonomy" id="307972"/>
    <lineage>
        <taxon>Eukaryota</taxon>
        <taxon>Metazoa</taxon>
        <taxon>Echinodermata</taxon>
        <taxon>Eleutherozoa</taxon>
        <taxon>Echinozoa</taxon>
        <taxon>Holothuroidea</taxon>
        <taxon>Aspidochirotacea</taxon>
        <taxon>Aspidochirotida</taxon>
        <taxon>Stichopodidae</taxon>
        <taxon>Apostichopus</taxon>
    </lineage>
</organism>
<evidence type="ECO:0000256" key="19">
    <source>
        <dbReference type="ARBA" id="ARBA00045422"/>
    </source>
</evidence>
<keyword evidence="14" id="KW-0443">Lipid metabolism</keyword>
<dbReference type="PANTHER" id="PTHR43884:SF11">
    <property type="entry name" value="VERY LONG-CHAIN SPECIFIC ACYL-COA DEHYDROGENASE, MITOCHONDRIAL"/>
    <property type="match status" value="1"/>
</dbReference>
<keyword evidence="7" id="KW-0999">Mitochondrion inner membrane</keyword>
<dbReference type="InterPro" id="IPR049448">
    <property type="entry name" value="ACAD9/ACADV-like_C"/>
</dbReference>
<dbReference type="Pfam" id="PF21343">
    <property type="entry name" value="ACAD9-ACADV_C"/>
    <property type="match status" value="1"/>
</dbReference>
<evidence type="ECO:0000256" key="17">
    <source>
        <dbReference type="ARBA" id="ARBA00039034"/>
    </source>
</evidence>
<evidence type="ECO:0000259" key="30">
    <source>
        <dbReference type="Pfam" id="PF00441"/>
    </source>
</evidence>
<dbReference type="Gene3D" id="2.40.110.10">
    <property type="entry name" value="Butyryl-CoA Dehydrogenase, subunit A, domain 2"/>
    <property type="match status" value="1"/>
</dbReference>
<reference evidence="34 35" key="1">
    <citation type="journal article" date="2017" name="PLoS Biol.">
        <title>The sea cucumber genome provides insights into morphological evolution and visceral regeneration.</title>
        <authorList>
            <person name="Zhang X."/>
            <person name="Sun L."/>
            <person name="Yuan J."/>
            <person name="Sun Y."/>
            <person name="Gao Y."/>
            <person name="Zhang L."/>
            <person name="Li S."/>
            <person name="Dai H."/>
            <person name="Hamel J.F."/>
            <person name="Liu C."/>
            <person name="Yu Y."/>
            <person name="Liu S."/>
            <person name="Lin W."/>
            <person name="Guo K."/>
            <person name="Jin S."/>
            <person name="Xu P."/>
            <person name="Storey K.B."/>
            <person name="Huan P."/>
            <person name="Zhang T."/>
            <person name="Zhou Y."/>
            <person name="Zhang J."/>
            <person name="Lin C."/>
            <person name="Li X."/>
            <person name="Xing L."/>
            <person name="Huo D."/>
            <person name="Sun M."/>
            <person name="Wang L."/>
            <person name="Mercier A."/>
            <person name="Li F."/>
            <person name="Yang H."/>
            <person name="Xiang J."/>
        </authorList>
    </citation>
    <scope>NUCLEOTIDE SEQUENCE [LARGE SCALE GENOMIC DNA]</scope>
    <source>
        <strain evidence="34">Shaxun</strain>
        <tissue evidence="34">Muscle</tissue>
    </source>
</reference>
<evidence type="ECO:0000256" key="23">
    <source>
        <dbReference type="ARBA" id="ARBA00048086"/>
    </source>
</evidence>
<dbReference type="SUPFAM" id="SSF56645">
    <property type="entry name" value="Acyl-CoA dehydrogenase NM domain-like"/>
    <property type="match status" value="1"/>
</dbReference>
<evidence type="ECO:0000256" key="12">
    <source>
        <dbReference type="ARBA" id="ARBA00022990"/>
    </source>
</evidence>
<comment type="caution">
    <text evidence="34">The sequence shown here is derived from an EMBL/GenBank/DDBJ whole genome shotgun (WGS) entry which is preliminary data.</text>
</comment>
<evidence type="ECO:0000256" key="27">
    <source>
        <dbReference type="ARBA" id="ARBA00049224"/>
    </source>
</evidence>
<feature type="region of interest" description="Disordered" evidence="29">
    <location>
        <begin position="1"/>
        <end position="35"/>
    </location>
</feature>
<keyword evidence="10" id="KW-0276">Fatty acid metabolism</keyword>
<keyword evidence="11" id="KW-0809">Transit peptide</keyword>
<proteinExistence type="inferred from homology"/>
<keyword evidence="9 28" id="KW-0274">FAD</keyword>
<dbReference type="GO" id="GO:0000062">
    <property type="term" value="F:fatty-acyl-CoA binding"/>
    <property type="evidence" value="ECO:0007669"/>
    <property type="project" value="TreeGrafter"/>
</dbReference>
<evidence type="ECO:0000256" key="5">
    <source>
        <dbReference type="ARBA" id="ARBA00022553"/>
    </source>
</evidence>
<dbReference type="PANTHER" id="PTHR43884">
    <property type="entry name" value="ACYL-COA DEHYDROGENASE"/>
    <property type="match status" value="1"/>
</dbReference>
<dbReference type="STRING" id="307972.A0A2G8KXD8"/>
<dbReference type="EMBL" id="MRZV01000318">
    <property type="protein sequence ID" value="PIK52677.1"/>
    <property type="molecule type" value="Genomic_DNA"/>
</dbReference>
<evidence type="ECO:0000259" key="33">
    <source>
        <dbReference type="Pfam" id="PF21343"/>
    </source>
</evidence>
<dbReference type="Pfam" id="PF00441">
    <property type="entry name" value="Acyl-CoA_dh_1"/>
    <property type="match status" value="1"/>
</dbReference>
<dbReference type="FunFam" id="1.10.540.10:FF:000001">
    <property type="entry name" value="Very long-chain-specific acyl-CoA dehydrogenase, mitochondrial"/>
    <property type="match status" value="1"/>
</dbReference>
<comment type="subcellular location">
    <subcellularLocation>
        <location evidence="2">Mitochondrion inner membrane</location>
        <topology evidence="2">Peripheral membrane protein</topology>
    </subcellularLocation>
</comment>
<comment type="similarity">
    <text evidence="4 28">Belongs to the acyl-CoA dehydrogenase family.</text>
</comment>
<dbReference type="GO" id="GO:0050660">
    <property type="term" value="F:flavin adenine dinucleotide binding"/>
    <property type="evidence" value="ECO:0007669"/>
    <property type="project" value="InterPro"/>
</dbReference>
<dbReference type="InterPro" id="IPR009075">
    <property type="entry name" value="AcylCo_DH/oxidase_C"/>
</dbReference>
<dbReference type="InterPro" id="IPR036250">
    <property type="entry name" value="AcylCo_DH-like_C"/>
</dbReference>
<comment type="catalytic activity">
    <reaction evidence="27">
        <text>octadecanoyl-CoA + oxidized [electron-transfer flavoprotein] + H(+) = (2E)-octadecenoyl-CoA + reduced [electron-transfer flavoprotein]</text>
        <dbReference type="Rhea" id="RHEA:47240"/>
        <dbReference type="Rhea" id="RHEA-COMP:10685"/>
        <dbReference type="Rhea" id="RHEA-COMP:10686"/>
        <dbReference type="ChEBI" id="CHEBI:15378"/>
        <dbReference type="ChEBI" id="CHEBI:57394"/>
        <dbReference type="ChEBI" id="CHEBI:57692"/>
        <dbReference type="ChEBI" id="CHEBI:58307"/>
        <dbReference type="ChEBI" id="CHEBI:71412"/>
    </reaction>
    <physiologicalReaction direction="left-to-right" evidence="27">
        <dbReference type="Rhea" id="RHEA:47241"/>
    </physiologicalReaction>
</comment>
<comment type="catalytic activity">
    <reaction evidence="26">
        <text>eicosanoyl-CoA + oxidized [electron-transfer flavoprotein] + H(+) = (2E)-eicosenoyl-CoA + reduced [electron-transfer flavoprotein]</text>
        <dbReference type="Rhea" id="RHEA:47236"/>
        <dbReference type="Rhea" id="RHEA-COMP:10685"/>
        <dbReference type="Rhea" id="RHEA-COMP:10686"/>
        <dbReference type="ChEBI" id="CHEBI:15378"/>
        <dbReference type="ChEBI" id="CHEBI:57380"/>
        <dbReference type="ChEBI" id="CHEBI:57692"/>
        <dbReference type="ChEBI" id="CHEBI:58307"/>
        <dbReference type="ChEBI" id="CHEBI:74691"/>
    </reaction>
    <physiologicalReaction direction="left-to-right" evidence="26">
        <dbReference type="Rhea" id="RHEA:47237"/>
    </physiologicalReaction>
</comment>
<dbReference type="AlphaFoldDB" id="A0A2G8KXD8"/>
<evidence type="ECO:0000256" key="18">
    <source>
        <dbReference type="ARBA" id="ARBA00040902"/>
    </source>
</evidence>
<evidence type="ECO:0000256" key="7">
    <source>
        <dbReference type="ARBA" id="ARBA00022792"/>
    </source>
</evidence>
<keyword evidence="5" id="KW-0597">Phosphoprotein</keyword>
<evidence type="ECO:0000256" key="9">
    <source>
        <dbReference type="ARBA" id="ARBA00022827"/>
    </source>
</evidence>
<evidence type="ECO:0000256" key="24">
    <source>
        <dbReference type="ARBA" id="ARBA00049038"/>
    </source>
</evidence>
<evidence type="ECO:0000313" key="34">
    <source>
        <dbReference type="EMBL" id="PIK52677.1"/>
    </source>
</evidence>
<feature type="domain" description="ACAD9/ACADV-like C-terminal" evidence="33">
    <location>
        <begin position="491"/>
        <end position="609"/>
    </location>
</feature>
<evidence type="ECO:0000256" key="29">
    <source>
        <dbReference type="SAM" id="MobiDB-lite"/>
    </source>
</evidence>
<comment type="catalytic activity">
    <reaction evidence="22">
        <text>oxidized [electron-transfer flavoprotein] + hexadecanoyl-CoA + H(+) = (2E)-hexadecenoyl-CoA + reduced [electron-transfer flavoprotein]</text>
        <dbReference type="Rhea" id="RHEA:43448"/>
        <dbReference type="Rhea" id="RHEA-COMP:10685"/>
        <dbReference type="Rhea" id="RHEA-COMP:10686"/>
        <dbReference type="ChEBI" id="CHEBI:15378"/>
        <dbReference type="ChEBI" id="CHEBI:57379"/>
        <dbReference type="ChEBI" id="CHEBI:57692"/>
        <dbReference type="ChEBI" id="CHEBI:58307"/>
        <dbReference type="ChEBI" id="CHEBI:61526"/>
    </reaction>
    <physiologicalReaction direction="left-to-right" evidence="22">
        <dbReference type="Rhea" id="RHEA:43449"/>
    </physiologicalReaction>
</comment>
<dbReference type="InterPro" id="IPR037069">
    <property type="entry name" value="AcylCoA_DH/ox_N_sf"/>
</dbReference>
<dbReference type="EC" id="1.3.8.9" evidence="17"/>
<dbReference type="OrthoDB" id="2588832at2759"/>
<dbReference type="GO" id="GO:0006631">
    <property type="term" value="P:fatty acid metabolic process"/>
    <property type="evidence" value="ECO:0007669"/>
    <property type="project" value="UniProtKB-KW"/>
</dbReference>
<dbReference type="Proteomes" id="UP000230750">
    <property type="component" value="Unassembled WGS sequence"/>
</dbReference>
<dbReference type="InterPro" id="IPR013786">
    <property type="entry name" value="AcylCoA_DH/ox_N"/>
</dbReference>
<evidence type="ECO:0000256" key="22">
    <source>
        <dbReference type="ARBA" id="ARBA00047916"/>
    </source>
</evidence>
<protein>
    <recommendedName>
        <fullName evidence="18">Very long-chain specific acyl-CoA dehydrogenase, mitochondrial</fullName>
        <ecNumber evidence="17">1.3.8.9</ecNumber>
    </recommendedName>
</protein>
<evidence type="ECO:0000256" key="20">
    <source>
        <dbReference type="ARBA" id="ARBA00046812"/>
    </source>
</evidence>
<evidence type="ECO:0000313" key="35">
    <source>
        <dbReference type="Proteomes" id="UP000230750"/>
    </source>
</evidence>
<evidence type="ECO:0000256" key="11">
    <source>
        <dbReference type="ARBA" id="ARBA00022946"/>
    </source>
</evidence>
<dbReference type="InterPro" id="IPR006091">
    <property type="entry name" value="Acyl-CoA_Oxase/DH_mid-dom"/>
</dbReference>
<keyword evidence="15" id="KW-0496">Mitochondrion</keyword>
<dbReference type="Gene3D" id="1.10.540.10">
    <property type="entry name" value="Acyl-CoA dehydrogenase/oxidase, N-terminal domain"/>
    <property type="match status" value="1"/>
</dbReference>
<evidence type="ECO:0000256" key="4">
    <source>
        <dbReference type="ARBA" id="ARBA00009347"/>
    </source>
</evidence>
<dbReference type="Pfam" id="PF02771">
    <property type="entry name" value="Acyl-CoA_dh_N"/>
    <property type="match status" value="1"/>
</dbReference>
<evidence type="ECO:0000259" key="31">
    <source>
        <dbReference type="Pfam" id="PF02770"/>
    </source>
</evidence>
<evidence type="ECO:0000256" key="6">
    <source>
        <dbReference type="ARBA" id="ARBA00022630"/>
    </source>
</evidence>
<dbReference type="InterPro" id="IPR006089">
    <property type="entry name" value="Acyl-CoA_DH_CS"/>
</dbReference>
<evidence type="ECO:0000256" key="8">
    <source>
        <dbReference type="ARBA" id="ARBA00022799"/>
    </source>
</evidence>
<accession>A0A2G8KXD8</accession>
<evidence type="ECO:0000259" key="32">
    <source>
        <dbReference type="Pfam" id="PF02771"/>
    </source>
</evidence>
<dbReference type="SUPFAM" id="SSF47203">
    <property type="entry name" value="Acyl-CoA dehydrogenase C-terminal domain-like"/>
    <property type="match status" value="1"/>
</dbReference>
<comment type="catalytic activity">
    <reaction evidence="25">
        <text>a very-long-chain 2,3-saturated fatty acyl-CoA + oxidized [electron-transfer flavoprotein] + H(+) = a very-long-chain (2E)-enoyl-CoA + reduced [electron-transfer flavoprotein]</text>
        <dbReference type="Rhea" id="RHEA:19181"/>
        <dbReference type="Rhea" id="RHEA-COMP:10685"/>
        <dbReference type="Rhea" id="RHEA-COMP:10686"/>
        <dbReference type="ChEBI" id="CHEBI:15378"/>
        <dbReference type="ChEBI" id="CHEBI:57692"/>
        <dbReference type="ChEBI" id="CHEBI:58307"/>
        <dbReference type="ChEBI" id="CHEBI:83724"/>
        <dbReference type="ChEBI" id="CHEBI:83728"/>
        <dbReference type="EC" id="1.3.8.9"/>
    </reaction>
    <physiologicalReaction direction="left-to-right" evidence="25">
        <dbReference type="Rhea" id="RHEA:19182"/>
    </physiologicalReaction>
</comment>
<keyword evidence="12" id="KW-0007">Acetylation</keyword>
<dbReference type="InterPro" id="IPR009100">
    <property type="entry name" value="AcylCoA_DH/oxidase_NM_dom_sf"/>
</dbReference>
<dbReference type="FunFam" id="2.40.110.10:FF:000006">
    <property type="entry name" value="very long-chain specific acyl-CoA dehydrogenase, mitochondrial"/>
    <property type="match status" value="1"/>
</dbReference>
<evidence type="ECO:0000256" key="3">
    <source>
        <dbReference type="ARBA" id="ARBA00005198"/>
    </source>
</evidence>
<dbReference type="InterPro" id="IPR046373">
    <property type="entry name" value="Acyl-CoA_Oxase/DH_mid-dom_sf"/>
</dbReference>
<dbReference type="Pfam" id="PF02770">
    <property type="entry name" value="Acyl-CoA_dh_M"/>
    <property type="match status" value="1"/>
</dbReference>
<keyword evidence="8" id="KW-0702">S-nitrosylation</keyword>
<comment type="pathway">
    <text evidence="3">Lipid metabolism; mitochondrial fatty acid beta-oxidation.</text>
</comment>
<gene>
    <name evidence="34" type="ORF">BSL78_10444</name>
</gene>
<evidence type="ECO:0000256" key="25">
    <source>
        <dbReference type="ARBA" id="ARBA00049050"/>
    </source>
</evidence>
<keyword evidence="13 28" id="KW-0560">Oxidoreductase</keyword>
<evidence type="ECO:0000256" key="2">
    <source>
        <dbReference type="ARBA" id="ARBA00004637"/>
    </source>
</evidence>
<comment type="cofactor">
    <cofactor evidence="1 28">
        <name>FAD</name>
        <dbReference type="ChEBI" id="CHEBI:57692"/>
    </cofactor>
</comment>
<feature type="domain" description="Acyl-CoA oxidase/dehydrogenase middle" evidence="31">
    <location>
        <begin position="178"/>
        <end position="279"/>
    </location>
</feature>
<evidence type="ECO:0000256" key="15">
    <source>
        <dbReference type="ARBA" id="ARBA00023128"/>
    </source>
</evidence>
<feature type="domain" description="Acyl-CoA dehydrogenase/oxidase C-terminal" evidence="30">
    <location>
        <begin position="291"/>
        <end position="437"/>
    </location>
</feature>
<evidence type="ECO:0000256" key="10">
    <source>
        <dbReference type="ARBA" id="ARBA00022832"/>
    </source>
</evidence>
<evidence type="ECO:0000256" key="1">
    <source>
        <dbReference type="ARBA" id="ARBA00001974"/>
    </source>
</evidence>
<evidence type="ECO:0000256" key="14">
    <source>
        <dbReference type="ARBA" id="ARBA00023098"/>
    </source>
</evidence>
<feature type="domain" description="Acyl-CoA dehydrogenase/oxidase N-terminal" evidence="32">
    <location>
        <begin position="68"/>
        <end position="174"/>
    </location>
</feature>
<dbReference type="Gene3D" id="1.20.140.10">
    <property type="entry name" value="Butyryl-CoA Dehydrogenase, subunit A, domain 3"/>
    <property type="match status" value="2"/>
</dbReference>
<evidence type="ECO:0000256" key="16">
    <source>
        <dbReference type="ARBA" id="ARBA00023136"/>
    </source>
</evidence>
<evidence type="ECO:0000256" key="21">
    <source>
        <dbReference type="ARBA" id="ARBA00047893"/>
    </source>
</evidence>
<evidence type="ECO:0000256" key="26">
    <source>
        <dbReference type="ARBA" id="ARBA00049140"/>
    </source>
</evidence>
<dbReference type="GO" id="GO:0017099">
    <property type="term" value="F:very-long-chain fatty acyl-CoA dehydrogenase activity"/>
    <property type="evidence" value="ECO:0007669"/>
    <property type="project" value="UniProtKB-EC"/>
</dbReference>
<evidence type="ECO:0000256" key="28">
    <source>
        <dbReference type="RuleBase" id="RU362125"/>
    </source>
</evidence>
<comment type="subunit">
    <text evidence="20">Homodimer. Homodimerizes after import into the mitochondrion.</text>
</comment>
<dbReference type="CDD" id="cd01161">
    <property type="entry name" value="VLCAD"/>
    <property type="match status" value="1"/>
</dbReference>
<dbReference type="PROSITE" id="PS00072">
    <property type="entry name" value="ACYL_COA_DH_1"/>
    <property type="match status" value="1"/>
</dbReference>
<comment type="catalytic activity">
    <reaction evidence="24">
        <text>tetradecanoyl-CoA + oxidized [electron-transfer flavoprotein] + H(+) = (2E)-tetradecenoyl-CoA + reduced [electron-transfer flavoprotein]</text>
        <dbReference type="Rhea" id="RHEA:47316"/>
        <dbReference type="Rhea" id="RHEA-COMP:10685"/>
        <dbReference type="Rhea" id="RHEA-COMP:10686"/>
        <dbReference type="ChEBI" id="CHEBI:15378"/>
        <dbReference type="ChEBI" id="CHEBI:57385"/>
        <dbReference type="ChEBI" id="CHEBI:57692"/>
        <dbReference type="ChEBI" id="CHEBI:58307"/>
        <dbReference type="ChEBI" id="CHEBI:61405"/>
    </reaction>
    <physiologicalReaction direction="left-to-right" evidence="24">
        <dbReference type="Rhea" id="RHEA:47317"/>
    </physiologicalReaction>
</comment>
<keyword evidence="35" id="KW-1185">Reference proteome</keyword>
<name>A0A2G8KXD8_STIJA</name>
<comment type="catalytic activity">
    <reaction evidence="21">
        <text>dodecanoyl-CoA + oxidized [electron-transfer flavoprotein] + H(+) = (2E)-dodecenoyl-CoA + reduced [electron-transfer flavoprotein]</text>
        <dbReference type="Rhea" id="RHEA:47296"/>
        <dbReference type="Rhea" id="RHEA-COMP:10685"/>
        <dbReference type="Rhea" id="RHEA-COMP:10686"/>
        <dbReference type="ChEBI" id="CHEBI:15378"/>
        <dbReference type="ChEBI" id="CHEBI:57330"/>
        <dbReference type="ChEBI" id="CHEBI:57375"/>
        <dbReference type="ChEBI" id="CHEBI:57692"/>
        <dbReference type="ChEBI" id="CHEBI:58307"/>
    </reaction>
    <physiologicalReaction direction="left-to-right" evidence="21">
        <dbReference type="Rhea" id="RHEA:47297"/>
    </physiologicalReaction>
</comment>